<sequence length="139" mass="15049">MLRLLIQTCIALLLSLVMTLINYGFSGPFAQNWAKGFVVAFLIIPVALRLIPFVAKGARKVLGDRSVLLLRCTVAVCVAIMMEGLIALVVTLAQQGMAVGWVAMWGGVFLKALPVGLLIGFTMTFIVQPRMQKLAMAAR</sequence>
<dbReference type="RefSeq" id="WP_226952808.1">
    <property type="nucleotide sequence ID" value="NZ_JACDXW010000001.1"/>
</dbReference>
<evidence type="ECO:0000313" key="3">
    <source>
        <dbReference type="Proteomes" id="UP000776983"/>
    </source>
</evidence>
<dbReference type="EMBL" id="JACDXW010000001">
    <property type="protein sequence ID" value="MCB5362579.1"/>
    <property type="molecule type" value="Genomic_DNA"/>
</dbReference>
<protein>
    <submittedName>
        <fullName evidence="2">DUF2798 domain-containing protein</fullName>
    </submittedName>
</protein>
<gene>
    <name evidence="2" type="ORF">H0484_02265</name>
</gene>
<evidence type="ECO:0000313" key="2">
    <source>
        <dbReference type="EMBL" id="MCB5362579.1"/>
    </source>
</evidence>
<reference evidence="2 3" key="1">
    <citation type="submission" date="2020-07" db="EMBL/GenBank/DDBJ databases">
        <title>Pusillimonas sp. nov., isolated from poultry manure in Taiwan.</title>
        <authorList>
            <person name="Lin S.-Y."/>
            <person name="Tang Y.-S."/>
            <person name="Young C.-C."/>
        </authorList>
    </citation>
    <scope>NUCLEOTIDE SEQUENCE [LARGE SCALE GENOMIC DNA]</scope>
    <source>
        <strain evidence="2 3">CC-YST705</strain>
    </source>
</reference>
<dbReference type="Pfam" id="PF11391">
    <property type="entry name" value="DUF2798"/>
    <property type="match status" value="1"/>
</dbReference>
<evidence type="ECO:0000256" key="1">
    <source>
        <dbReference type="SAM" id="Phobius"/>
    </source>
</evidence>
<keyword evidence="3" id="KW-1185">Reference proteome</keyword>
<keyword evidence="1" id="KW-0812">Transmembrane</keyword>
<comment type="caution">
    <text evidence="2">The sequence shown here is derived from an EMBL/GenBank/DDBJ whole genome shotgun (WGS) entry which is preliminary data.</text>
</comment>
<dbReference type="InterPro" id="IPR021529">
    <property type="entry name" value="DUF2798"/>
</dbReference>
<proteinExistence type="predicted"/>
<organism evidence="2 3">
    <name type="scientific">Mesopusillimonas faecipullorum</name>
    <dbReference type="NCBI Taxonomy" id="2755040"/>
    <lineage>
        <taxon>Bacteria</taxon>
        <taxon>Pseudomonadati</taxon>
        <taxon>Pseudomonadota</taxon>
        <taxon>Betaproteobacteria</taxon>
        <taxon>Burkholderiales</taxon>
        <taxon>Alcaligenaceae</taxon>
        <taxon>Mesopusillimonas</taxon>
    </lineage>
</organism>
<keyword evidence="1" id="KW-0472">Membrane</keyword>
<feature type="transmembrane region" description="Helical" evidence="1">
    <location>
        <begin position="36"/>
        <end position="55"/>
    </location>
</feature>
<accession>A0ABS8C978</accession>
<keyword evidence="1" id="KW-1133">Transmembrane helix</keyword>
<feature type="transmembrane region" description="Helical" evidence="1">
    <location>
        <begin position="102"/>
        <end position="127"/>
    </location>
</feature>
<feature type="transmembrane region" description="Helical" evidence="1">
    <location>
        <begin position="67"/>
        <end position="90"/>
    </location>
</feature>
<dbReference type="Proteomes" id="UP000776983">
    <property type="component" value="Unassembled WGS sequence"/>
</dbReference>
<name>A0ABS8C978_9BURK</name>